<dbReference type="PATRIC" id="fig|1276920.7.peg.3734"/>
<evidence type="ECO:0000313" key="3">
    <source>
        <dbReference type="EMBL" id="EMQ96882.1"/>
    </source>
</evidence>
<gene>
    <name evidence="3" type="ORF">ADIAG_03733</name>
</gene>
<dbReference type="AlphaFoldDB" id="M7MKN7"/>
<dbReference type="PROSITE" id="PS50263">
    <property type="entry name" value="CN_HYDROLASE"/>
    <property type="match status" value="1"/>
</dbReference>
<dbReference type="PROSITE" id="PS01227">
    <property type="entry name" value="UPF0012"/>
    <property type="match status" value="1"/>
</dbReference>
<accession>M7MKN7</accession>
<dbReference type="eggNOG" id="COG0388">
    <property type="taxonomic scope" value="Bacteria"/>
</dbReference>
<dbReference type="CDD" id="cd07581">
    <property type="entry name" value="nitrilase_3"/>
    <property type="match status" value="1"/>
</dbReference>
<dbReference type="SUPFAM" id="SSF56317">
    <property type="entry name" value="Carbon-nitrogen hydrolase"/>
    <property type="match status" value="1"/>
</dbReference>
<dbReference type="PANTHER" id="PTHR23088">
    <property type="entry name" value="NITRILASE-RELATED"/>
    <property type="match status" value="1"/>
</dbReference>
<comment type="similarity">
    <text evidence="1">Belongs to the carbon-nitrogen hydrolase superfamily. NIT1/NIT2 family.</text>
</comment>
<keyword evidence="3" id="KW-0378">Hydrolase</keyword>
<evidence type="ECO:0000313" key="4">
    <source>
        <dbReference type="Proteomes" id="UP000012015"/>
    </source>
</evidence>
<reference evidence="3 4" key="1">
    <citation type="journal article" date="2013" name="Genome Announc.">
        <title>Draft Genome Sequence of Arthrobacter gangotriensis Strain Lz1yT, Isolated from a Penguin Rookery Soil Sample Collected in Antarctica, near the Indian Station Dakshin Gangotri.</title>
        <authorList>
            <person name="Shivaji S."/>
            <person name="Ara S."/>
            <person name="Bandi S."/>
            <person name="Singh A."/>
            <person name="Kumar Pinnaka A."/>
        </authorList>
    </citation>
    <scope>NUCLEOTIDE SEQUENCE [LARGE SCALE GENOMIC DNA]</scope>
    <source>
        <strain evidence="3 4">Lz1y</strain>
    </source>
</reference>
<dbReference type="PANTHER" id="PTHR23088:SF27">
    <property type="entry name" value="DEAMINATED GLUTATHIONE AMIDASE"/>
    <property type="match status" value="1"/>
</dbReference>
<feature type="domain" description="CN hydrolase" evidence="2">
    <location>
        <begin position="18"/>
        <end position="258"/>
    </location>
</feature>
<dbReference type="Proteomes" id="UP000012015">
    <property type="component" value="Unassembled WGS sequence"/>
</dbReference>
<dbReference type="STRING" id="1276920.ADIAG_03733"/>
<comment type="caution">
    <text evidence="3">The sequence shown here is derived from an EMBL/GenBank/DDBJ whole genome shotgun (WGS) entry which is preliminary data.</text>
</comment>
<dbReference type="EC" id="3.5.-.-" evidence="3"/>
<dbReference type="InterPro" id="IPR036526">
    <property type="entry name" value="C-N_Hydrolase_sf"/>
</dbReference>
<dbReference type="EMBL" id="AOCK01000013">
    <property type="protein sequence ID" value="EMQ96882.1"/>
    <property type="molecule type" value="Genomic_DNA"/>
</dbReference>
<organism evidence="3 4">
    <name type="scientific">Paeniglutamicibacter gangotriensis Lz1y</name>
    <dbReference type="NCBI Taxonomy" id="1276920"/>
    <lineage>
        <taxon>Bacteria</taxon>
        <taxon>Bacillati</taxon>
        <taxon>Actinomycetota</taxon>
        <taxon>Actinomycetes</taxon>
        <taxon>Micrococcales</taxon>
        <taxon>Micrococcaceae</taxon>
        <taxon>Paeniglutamicibacter</taxon>
    </lineage>
</organism>
<proteinExistence type="inferred from homology"/>
<keyword evidence="4" id="KW-1185">Reference proteome</keyword>
<dbReference type="InterPro" id="IPR001110">
    <property type="entry name" value="UPF0012_CS"/>
</dbReference>
<sequence length="276" mass="29980">MIVVRVEDKHTATKGIAMKVSVGQFAPTGSVTENLETIQGLVAKAKAEGAELVLFPEEAMLAVSKISGPLTAAVEGGWSTFVQQLSFIAAENGVAIVAGGYEQSGEDRPYNTLVVLDAEGTIRGTYRKIHLYDAFSYQESKSIKAGDVDQVPIFEFGGLKVGVLTCYDLRFPEVARRLVNEGAELLLVPAAWFKGEHKIEHWETLLRARAIENTVWVAAAGTSSAHTIGHSAILDPMGVPIEYLGDDAEAVVTTDVSRRRIDEVREFLPVLVNRRL</sequence>
<dbReference type="Pfam" id="PF00795">
    <property type="entry name" value="CN_hydrolase"/>
    <property type="match status" value="1"/>
</dbReference>
<dbReference type="InterPro" id="IPR003010">
    <property type="entry name" value="C-N_Hydrolase"/>
</dbReference>
<protein>
    <submittedName>
        <fullName evidence="3">Carbon-nitrogen family hydrolase</fullName>
        <ecNumber evidence="3">3.5.-.-</ecNumber>
    </submittedName>
</protein>
<evidence type="ECO:0000259" key="2">
    <source>
        <dbReference type="PROSITE" id="PS50263"/>
    </source>
</evidence>
<dbReference type="Gene3D" id="3.60.110.10">
    <property type="entry name" value="Carbon-nitrogen hydrolase"/>
    <property type="match status" value="1"/>
</dbReference>
<dbReference type="GO" id="GO:0016787">
    <property type="term" value="F:hydrolase activity"/>
    <property type="evidence" value="ECO:0007669"/>
    <property type="project" value="UniProtKB-KW"/>
</dbReference>
<evidence type="ECO:0000256" key="1">
    <source>
        <dbReference type="ARBA" id="ARBA00010613"/>
    </source>
</evidence>
<name>M7MKN7_9MICC</name>